<name>A0A841E8K6_9ACTN</name>
<dbReference type="Proteomes" id="UP000578077">
    <property type="component" value="Unassembled WGS sequence"/>
</dbReference>
<evidence type="ECO:0000256" key="2">
    <source>
        <dbReference type="SAM" id="SignalP"/>
    </source>
</evidence>
<feature type="chain" id="PRO_5039042552" evidence="2">
    <location>
        <begin position="29"/>
        <end position="130"/>
    </location>
</feature>
<evidence type="ECO:0000256" key="1">
    <source>
        <dbReference type="SAM" id="MobiDB-lite"/>
    </source>
</evidence>
<keyword evidence="3" id="KW-0645">Protease</keyword>
<comment type="caution">
    <text evidence="3">The sequence shown here is derived from an EMBL/GenBank/DDBJ whole genome shotgun (WGS) entry which is preliminary data.</text>
</comment>
<keyword evidence="3" id="KW-0378">Hydrolase</keyword>
<dbReference type="GO" id="GO:0004180">
    <property type="term" value="F:carboxypeptidase activity"/>
    <property type="evidence" value="ECO:0007669"/>
    <property type="project" value="UniProtKB-KW"/>
</dbReference>
<accession>A0A841E8K6</accession>
<keyword evidence="2" id="KW-0732">Signal</keyword>
<sequence>MRQSFCTWALGTAAVAVGLVLGGAASTAQNTAVPQDIVVSAESAGGAGSAAAAPPRGSDTARSPAPAPEPVPHAAPLRIRLAGSVADDRPESGSTGPAGAATPDERSPAKRENPRGFADPVATGVRLGPP</sequence>
<protein>
    <submittedName>
        <fullName evidence="3">Zn-dependent M28 family amino/carboxypeptidase</fullName>
    </submittedName>
</protein>
<organism evidence="3 4">
    <name type="scientific">Streptomonospora salina</name>
    <dbReference type="NCBI Taxonomy" id="104205"/>
    <lineage>
        <taxon>Bacteria</taxon>
        <taxon>Bacillati</taxon>
        <taxon>Actinomycetota</taxon>
        <taxon>Actinomycetes</taxon>
        <taxon>Streptosporangiales</taxon>
        <taxon>Nocardiopsidaceae</taxon>
        <taxon>Streptomonospora</taxon>
    </lineage>
</organism>
<dbReference type="AlphaFoldDB" id="A0A841E8K6"/>
<feature type="region of interest" description="Disordered" evidence="1">
    <location>
        <begin position="43"/>
        <end position="130"/>
    </location>
</feature>
<evidence type="ECO:0000313" key="3">
    <source>
        <dbReference type="EMBL" id="MBB5999465.1"/>
    </source>
</evidence>
<dbReference type="EMBL" id="JACHLY010000001">
    <property type="protein sequence ID" value="MBB5999465.1"/>
    <property type="molecule type" value="Genomic_DNA"/>
</dbReference>
<feature type="compositionally biased region" description="Basic and acidic residues" evidence="1">
    <location>
        <begin position="103"/>
        <end position="114"/>
    </location>
</feature>
<evidence type="ECO:0000313" key="4">
    <source>
        <dbReference type="Proteomes" id="UP000578077"/>
    </source>
</evidence>
<feature type="signal peptide" evidence="2">
    <location>
        <begin position="1"/>
        <end position="28"/>
    </location>
</feature>
<gene>
    <name evidence="3" type="ORF">HNR25_003216</name>
</gene>
<proteinExistence type="predicted"/>
<feature type="compositionally biased region" description="Low complexity" evidence="1">
    <location>
        <begin position="43"/>
        <end position="53"/>
    </location>
</feature>
<dbReference type="RefSeq" id="WP_184636298.1">
    <property type="nucleotide sequence ID" value="NZ_BAABKT010000039.1"/>
</dbReference>
<keyword evidence="3" id="KW-0121">Carboxypeptidase</keyword>
<keyword evidence="4" id="KW-1185">Reference proteome</keyword>
<reference evidence="3 4" key="1">
    <citation type="submission" date="2020-08" db="EMBL/GenBank/DDBJ databases">
        <title>Sequencing the genomes of 1000 actinobacteria strains.</title>
        <authorList>
            <person name="Klenk H.-P."/>
        </authorList>
    </citation>
    <scope>NUCLEOTIDE SEQUENCE [LARGE SCALE GENOMIC DNA]</scope>
    <source>
        <strain evidence="3 4">DSM 44593</strain>
    </source>
</reference>